<accession>A0A8J3JRT8</accession>
<reference evidence="2 3" key="1">
    <citation type="submission" date="2021-01" db="EMBL/GenBank/DDBJ databases">
        <title>Whole genome shotgun sequence of Catellatospora chokoriensis NBRC 107358.</title>
        <authorList>
            <person name="Komaki H."/>
            <person name="Tamura T."/>
        </authorList>
    </citation>
    <scope>NUCLEOTIDE SEQUENCE [LARGE SCALE GENOMIC DNA]</scope>
    <source>
        <strain evidence="2 3">NBRC 107358</strain>
    </source>
</reference>
<dbReference type="EMBL" id="BONG01000019">
    <property type="protein sequence ID" value="GIF89931.1"/>
    <property type="molecule type" value="Genomic_DNA"/>
</dbReference>
<comment type="caution">
    <text evidence="2">The sequence shown here is derived from an EMBL/GenBank/DDBJ whole genome shotgun (WGS) entry which is preliminary data.</text>
</comment>
<dbReference type="InterPro" id="IPR029058">
    <property type="entry name" value="AB_hydrolase_fold"/>
</dbReference>
<dbReference type="SUPFAM" id="SSF53474">
    <property type="entry name" value="alpha/beta-Hydrolases"/>
    <property type="match status" value="1"/>
</dbReference>
<dbReference type="PRINTS" id="PR00111">
    <property type="entry name" value="ABHYDROLASE"/>
</dbReference>
<dbReference type="InterPro" id="IPR000073">
    <property type="entry name" value="AB_hydrolase_1"/>
</dbReference>
<protein>
    <submittedName>
        <fullName evidence="2">Alpha/beta hydrolase</fullName>
    </submittedName>
</protein>
<name>A0A8J3JRT8_9ACTN</name>
<dbReference type="InterPro" id="IPR050228">
    <property type="entry name" value="Carboxylesterase_BioH"/>
</dbReference>
<keyword evidence="2" id="KW-0378">Hydrolase</keyword>
<dbReference type="Proteomes" id="UP000619293">
    <property type="component" value="Unassembled WGS sequence"/>
</dbReference>
<dbReference type="GO" id="GO:0016787">
    <property type="term" value="F:hydrolase activity"/>
    <property type="evidence" value="ECO:0007669"/>
    <property type="project" value="UniProtKB-KW"/>
</dbReference>
<dbReference type="Pfam" id="PF12697">
    <property type="entry name" value="Abhydrolase_6"/>
    <property type="match status" value="1"/>
</dbReference>
<feature type="domain" description="AB hydrolase-1" evidence="1">
    <location>
        <begin position="23"/>
        <end position="250"/>
    </location>
</feature>
<proteinExistence type="predicted"/>
<dbReference type="Gene3D" id="3.40.50.1820">
    <property type="entry name" value="alpha/beta hydrolase"/>
    <property type="match status" value="1"/>
</dbReference>
<keyword evidence="3" id="KW-1185">Reference proteome</keyword>
<organism evidence="2 3">
    <name type="scientific">Catellatospora chokoriensis</name>
    <dbReference type="NCBI Taxonomy" id="310353"/>
    <lineage>
        <taxon>Bacteria</taxon>
        <taxon>Bacillati</taxon>
        <taxon>Actinomycetota</taxon>
        <taxon>Actinomycetes</taxon>
        <taxon>Micromonosporales</taxon>
        <taxon>Micromonosporaceae</taxon>
        <taxon>Catellatospora</taxon>
    </lineage>
</organism>
<dbReference type="PANTHER" id="PTHR43194:SF2">
    <property type="entry name" value="PEROXISOMAL MEMBRANE PROTEIN LPX1"/>
    <property type="match status" value="1"/>
</dbReference>
<evidence type="ECO:0000313" key="2">
    <source>
        <dbReference type="EMBL" id="GIF89931.1"/>
    </source>
</evidence>
<dbReference type="AlphaFoldDB" id="A0A8J3JRT8"/>
<gene>
    <name evidence="2" type="ORF">Cch02nite_33750</name>
</gene>
<dbReference type="RefSeq" id="WP_191843270.1">
    <property type="nucleotide sequence ID" value="NZ_BAAALB010000023.1"/>
</dbReference>
<evidence type="ECO:0000313" key="3">
    <source>
        <dbReference type="Proteomes" id="UP000619293"/>
    </source>
</evidence>
<dbReference type="PANTHER" id="PTHR43194">
    <property type="entry name" value="HYDROLASE ALPHA/BETA FOLD FAMILY"/>
    <property type="match status" value="1"/>
</dbReference>
<sequence>MEIEGAYGTRLHVTEFGGTGPGILLLHGLTDHAGTWASTASWLTAYGRVVAYDARGHGTSERPDGPYTRDAYVGDAAAVIERLGLGPALVIGHSMGGLTAWQLAGRRPDLVRGIVVGDMSPVTPVDAVRGWRDWLASWPVPFASLDEVRAHFGADRPALGEVFAEVMRHDPDGWRPRAHTEHVLATVEHWAARDHRPELALVTCPALVVAGGRSDNPVPGQREAADLLPYATFALLPESGHVLHREDPAGWRAAVEPFAAVLCGRDGGRARLTSGGGSA</sequence>
<evidence type="ECO:0000259" key="1">
    <source>
        <dbReference type="Pfam" id="PF12697"/>
    </source>
</evidence>